<keyword evidence="2" id="KW-0732">Signal</keyword>
<proteinExistence type="predicted"/>
<accession>A0ABS1WYF2</accession>
<dbReference type="CDD" id="cd07185">
    <property type="entry name" value="OmpA_C-like"/>
    <property type="match status" value="1"/>
</dbReference>
<comment type="caution">
    <text evidence="4">The sequence shown here is derived from an EMBL/GenBank/DDBJ whole genome shotgun (WGS) entry which is preliminary data.</text>
</comment>
<feature type="signal peptide" evidence="2">
    <location>
        <begin position="1"/>
        <end position="23"/>
    </location>
</feature>
<gene>
    <name evidence="4" type="ORF">JM946_14810</name>
</gene>
<feature type="domain" description="OmpA-like" evidence="3">
    <location>
        <begin position="85"/>
        <end position="210"/>
    </location>
</feature>
<evidence type="ECO:0000313" key="4">
    <source>
        <dbReference type="EMBL" id="MBM0106001.1"/>
    </source>
</evidence>
<dbReference type="InterPro" id="IPR050330">
    <property type="entry name" value="Bact_OuterMem_StrucFunc"/>
</dbReference>
<dbReference type="Pfam" id="PF00691">
    <property type="entry name" value="OmpA"/>
    <property type="match status" value="1"/>
</dbReference>
<dbReference type="InterPro" id="IPR036737">
    <property type="entry name" value="OmpA-like_sf"/>
</dbReference>
<evidence type="ECO:0000256" key="1">
    <source>
        <dbReference type="PROSITE-ProRule" id="PRU00473"/>
    </source>
</evidence>
<protein>
    <submittedName>
        <fullName evidence="4">OmpA family protein</fullName>
    </submittedName>
</protein>
<dbReference type="PANTHER" id="PTHR30329">
    <property type="entry name" value="STATOR ELEMENT OF FLAGELLAR MOTOR COMPLEX"/>
    <property type="match status" value="1"/>
</dbReference>
<name>A0ABS1WYF2_9GAMM</name>
<evidence type="ECO:0000256" key="2">
    <source>
        <dbReference type="SAM" id="SignalP"/>
    </source>
</evidence>
<organism evidence="4 5">
    <name type="scientific">Steroidobacter gossypii</name>
    <dbReference type="NCBI Taxonomy" id="2805490"/>
    <lineage>
        <taxon>Bacteria</taxon>
        <taxon>Pseudomonadati</taxon>
        <taxon>Pseudomonadota</taxon>
        <taxon>Gammaproteobacteria</taxon>
        <taxon>Steroidobacterales</taxon>
        <taxon>Steroidobacteraceae</taxon>
        <taxon>Steroidobacter</taxon>
    </lineage>
</organism>
<evidence type="ECO:0000313" key="5">
    <source>
        <dbReference type="Proteomes" id="UP000661077"/>
    </source>
</evidence>
<dbReference type="RefSeq" id="WP_203168072.1">
    <property type="nucleotide sequence ID" value="NZ_JAEVLS010000003.1"/>
</dbReference>
<keyword evidence="5" id="KW-1185">Reference proteome</keyword>
<dbReference type="InterPro" id="IPR006665">
    <property type="entry name" value="OmpA-like"/>
</dbReference>
<dbReference type="PROSITE" id="PS51123">
    <property type="entry name" value="OMPA_2"/>
    <property type="match status" value="1"/>
</dbReference>
<sequence>MNGRSRLLAATIANVLIIASTYAASDESIRGKMVDRSTSRTVAPTANMEFDTSLDGLTGHSDVRVRDLELMRKSVSTLPREQATEMQTLSDADQGALFESGRDELLPSSRERLTRIAENLRHRSNLRILVIGHADAQRLSPATRKRFENNQKLSEARAYQVAQFLRLKLALNPTSFTIVGKGDTEPVASNATPEGMARNRRVELQVWYDVEKPVTAQAPVDPERSLCSTSTALSAAPMSITVDGRPLEGIDNLTEADHQRCVDVAVNRHDIQIQFDPLKTEPALNITAWPSSVVAGKPVELIPYSNYVHWIRKAEVRFFLPGQDTREQPLAVVPMEIGSSLSWTPDASIPAESAYVLRVYDEKGRFDETAPKPLTIVDRERSPSDLERPERERLTGYGESALKIRNISVSGGSVTVSGRNVAKGTTITALGSTVPVDDQGRFVIRQLLPSGRHSVLVESRRENGEFEKYRRNIELAGSSWFYVALGELTAAKNNTTGPAQLVTQDTMRYEDDTEITGRGAFYAKGKIDTDWLVTLSADTREQPIEDLFSNFASKDPRYLLERIDAERAYPVYGDDSSSEWDAPTNGRFYLRVDHKDSRAVWGNFQTSWTGLELNQFSRGLYGADVLYKSESSTSFGERRVINDLFAAEPGTLNSREEFRGTGGSLYYLRRQDITRGSERLWIEVRDPTSGITLQRAQLIPGMDYELSYLQGRVLLRAPLSSIAESNSLVQLGSLSGNHVYLVATYEYAPGLNELDSNVYGVRHSSWLTDHVRVGLSGYEQGESADKQRLGGLDMTLRFAPATYLDLEAARSEGVGSQFGSIDGGFGFNQNLTPGEEADAFRAQGVFDLAEFSSLRGRGSVYWQNREAGFSGAGALVGGEEVEQLGAALSLPIADRVSIDAKTDRRDARTDSVEAQELALHYQTTETWSVSVGGRHDDRQNAFANASPLLSQNGQRTDAIVRIDYKPLPKEEGDPLTRALGTSAAPTNEFDVTRAAVPADFAAQVAARPSSWQAYGFAQATVDRTGTRDENNRGGLGAEKQLTDRFRVGAEVSEGTGGVGGKLTGDYRLDDRANVYFGHTMETERQDSSYRGRFGNTVLGARTKLSDQVSIYDEARNARGAGPESLTNAFGVDLAPNDRWTFGITAEVGTVSDPLAGDLERRAGGFGMAYKYEDVKFTSNLEYRDEQGTNGERKTWLARNTAGFQVTPDWRLLGKVNVSFSEASAGNFFDGDFVDAALGGAYRPVGSDRWNTLVQYRYYYTLPSPGQVGVSDDLLDYAQRSHVVSIDTIYDVLPWLSFGTKYAQRLGELRDTRIGGEWYSSRADLTIFRADLHLVHEWDAVIEGRRLTVKEADDSRSGVLAAVYRHLNAHVKLGAGYNFTDFSDDLTDLSYRSRGPFINILSTF</sequence>
<dbReference type="Proteomes" id="UP000661077">
    <property type="component" value="Unassembled WGS sequence"/>
</dbReference>
<reference evidence="4 5" key="1">
    <citation type="journal article" date="2021" name="Int. J. Syst. Evol. Microbiol.">
        <title>Steroidobacter gossypii sp. nov., isolated from soil of cotton cropping field.</title>
        <authorList>
            <person name="Huang R."/>
            <person name="Yang S."/>
            <person name="Zhen C."/>
            <person name="Liu W."/>
        </authorList>
    </citation>
    <scope>NUCLEOTIDE SEQUENCE [LARGE SCALE GENOMIC DNA]</scope>
    <source>
        <strain evidence="4 5">S1-65</strain>
    </source>
</reference>
<dbReference type="SUPFAM" id="SSF103088">
    <property type="entry name" value="OmpA-like"/>
    <property type="match status" value="1"/>
</dbReference>
<dbReference type="EMBL" id="JAEVLS010000003">
    <property type="protein sequence ID" value="MBM0106001.1"/>
    <property type="molecule type" value="Genomic_DNA"/>
</dbReference>
<evidence type="ECO:0000259" key="3">
    <source>
        <dbReference type="PROSITE" id="PS51123"/>
    </source>
</evidence>
<feature type="chain" id="PRO_5047407444" evidence="2">
    <location>
        <begin position="24"/>
        <end position="1403"/>
    </location>
</feature>
<dbReference type="Gene3D" id="3.30.1330.60">
    <property type="entry name" value="OmpA-like domain"/>
    <property type="match status" value="1"/>
</dbReference>
<keyword evidence="1" id="KW-0472">Membrane</keyword>
<dbReference type="PANTHER" id="PTHR30329:SF21">
    <property type="entry name" value="LIPOPROTEIN YIAD-RELATED"/>
    <property type="match status" value="1"/>
</dbReference>